<feature type="compositionally biased region" description="Basic and acidic residues" evidence="3">
    <location>
        <begin position="495"/>
        <end position="505"/>
    </location>
</feature>
<dbReference type="SUPFAM" id="SSF63411">
    <property type="entry name" value="LuxS/MPP-like metallohydrolase"/>
    <property type="match status" value="4"/>
</dbReference>
<dbReference type="PANTHER" id="PTHR11851:SF49">
    <property type="entry name" value="MITOCHONDRIAL-PROCESSING PEPTIDASE SUBUNIT ALPHA"/>
    <property type="match status" value="1"/>
</dbReference>
<feature type="domain" description="Peptidase M16 C-terminal" evidence="6">
    <location>
        <begin position="686"/>
        <end position="861"/>
    </location>
</feature>
<feature type="signal peptide" evidence="4">
    <location>
        <begin position="1"/>
        <end position="27"/>
    </location>
</feature>
<dbReference type="Gene3D" id="3.30.830.10">
    <property type="entry name" value="Metalloenzyme, LuxS/M16 peptidase-like"/>
    <property type="match status" value="4"/>
</dbReference>
<dbReference type="Pfam" id="PF00675">
    <property type="entry name" value="Peptidase_M16"/>
    <property type="match status" value="2"/>
</dbReference>
<keyword evidence="2" id="KW-0482">Metalloprotease</keyword>
<dbReference type="PANTHER" id="PTHR11851">
    <property type="entry name" value="METALLOPROTEASE"/>
    <property type="match status" value="1"/>
</dbReference>
<feature type="domain" description="Peptidase M16 C-terminal" evidence="6">
    <location>
        <begin position="223"/>
        <end position="402"/>
    </location>
</feature>
<dbReference type="InterPro" id="IPR011765">
    <property type="entry name" value="Pept_M16_N"/>
</dbReference>
<keyword evidence="4" id="KW-0732">Signal</keyword>
<dbReference type="EMBL" id="JAUKTR010000005">
    <property type="protein sequence ID" value="MDO1560024.1"/>
    <property type="molecule type" value="Genomic_DNA"/>
</dbReference>
<feature type="chain" id="PRO_5045133891" evidence="4">
    <location>
        <begin position="28"/>
        <end position="969"/>
    </location>
</feature>
<feature type="domain" description="Peptidase M16 N-terminal" evidence="5">
    <location>
        <begin position="68"/>
        <end position="183"/>
    </location>
</feature>
<evidence type="ECO:0000259" key="5">
    <source>
        <dbReference type="Pfam" id="PF00675"/>
    </source>
</evidence>
<evidence type="ECO:0000256" key="4">
    <source>
        <dbReference type="SAM" id="SignalP"/>
    </source>
</evidence>
<organism evidence="7 8">
    <name type="scientific">Peiella sedimenti</name>
    <dbReference type="NCBI Taxonomy" id="3061083"/>
    <lineage>
        <taxon>Bacteria</taxon>
        <taxon>Pseudomonadati</taxon>
        <taxon>Pseudomonadota</taxon>
        <taxon>Alphaproteobacteria</taxon>
        <taxon>Caulobacterales</taxon>
        <taxon>Caulobacteraceae</taxon>
        <taxon>Peiella</taxon>
    </lineage>
</organism>
<protein>
    <submittedName>
        <fullName evidence="7">Pitrilysin family protein</fullName>
    </submittedName>
</protein>
<evidence type="ECO:0000313" key="8">
    <source>
        <dbReference type="Proteomes" id="UP001169063"/>
    </source>
</evidence>
<dbReference type="InterPro" id="IPR050361">
    <property type="entry name" value="MPP/UQCRC_Complex"/>
</dbReference>
<proteinExistence type="inferred from homology"/>
<reference evidence="7" key="1">
    <citation type="submission" date="2023-07" db="EMBL/GenBank/DDBJ databases">
        <title>Brevundimonas soil sp. nov., isolated from the soil of chemical plant.</title>
        <authorList>
            <person name="Wu N."/>
        </authorList>
    </citation>
    <scope>NUCLEOTIDE SEQUENCE</scope>
    <source>
        <strain evidence="7">XZ-24</strain>
    </source>
</reference>
<evidence type="ECO:0000259" key="6">
    <source>
        <dbReference type="Pfam" id="PF05193"/>
    </source>
</evidence>
<sequence>MPVALRRLPAFVSALALSAALAGGAAAFPAVGAASDEHQHQHGAPAAAADQAPPLAYRHRTLANGLQVYSLQDRSQPVVAVQMWYNVGAKDDPQGRAGFAHLFEHVLSRVTRNIPRAQIAWMVEDMGGQRNASTSPDWTNYFETVPSNYLERTLWFHAERMDRLVVNEEVFNAERDIVKEELRQRVLADPYGRLFRFVLPRHSFSTLPYHRPSIGSIEELDDATLEDALAFHDAYYRPDNAVLIVSGDFDQAELDTLIDRHFAGIQRPDRPIPRFTAEEPERTAPREVEALAPNVPRPAVAFSYPAPPVNSSDGAALDILDAILTRGDSSRFRAAFFEQAALATSANTYDSRMEDGGFWAPYVILADGATPEQVRETLAREIARLREEPVSAAELEEARTELISAALYSRETAQGRAFALGNAVMEAGDPAFADRRLDELRRVTAEDVQRVARTWLDDSRRVSILYRDQGDGQEGFTPAPSVERYGLDLPPSTRPRLELAPEGERVAPPAPTELRAGQPPEIGVHQLSNGLRVVTVYREGLPLMSASLVVGAGSATEPAQLAGLADVSTAMTLKGAGDLSAQDIARRIEAAGGYLNAGSGADGAFLTGGAPTSRFPEILGIMAAAALEPVFPEEELARERRERTDALAIAMRQPGSIASRVLNRVVYGDAPYGSPASGTAETLAAISRDDVIEHHDRWWQPDNATLILSGDMEEAEALRLAEQAFSAWPVPAGYVPEISDPDGAAPAQPRVVVVDMPNAGQAAVYAAARAMPRDDQAYYPMQVASAVLGGGQQGRLFQEIRALRGLSYGAYSGLAAREGEGTLVASAQTRNDAVPQVAEIMLGQMTDLAGTLPDADMLERRKTFVVGNFVLSTQTGAGLAGQLAAAIAAGAPPEAVTDYPRLVGAVTPEQVAATAARVLNEETISLVIVGDARHFLEPLRARFPNVEVVPLSELNLMAADPVPAQAGAQ</sequence>
<evidence type="ECO:0000256" key="2">
    <source>
        <dbReference type="ARBA" id="ARBA00023049"/>
    </source>
</evidence>
<dbReference type="RefSeq" id="WP_302110456.1">
    <property type="nucleotide sequence ID" value="NZ_JAUKTR010000005.1"/>
</dbReference>
<feature type="domain" description="Peptidase M16 N-terminal" evidence="5">
    <location>
        <begin position="533"/>
        <end position="677"/>
    </location>
</feature>
<keyword evidence="2" id="KW-0645">Protease</keyword>
<dbReference type="InterPro" id="IPR011249">
    <property type="entry name" value="Metalloenz_LuxS/M16"/>
</dbReference>
<dbReference type="Pfam" id="PF05193">
    <property type="entry name" value="Peptidase_M16_C"/>
    <property type="match status" value="2"/>
</dbReference>
<dbReference type="InterPro" id="IPR007863">
    <property type="entry name" value="Peptidase_M16_C"/>
</dbReference>
<keyword evidence="2" id="KW-0378">Hydrolase</keyword>
<accession>A0ABT8SN75</accession>
<keyword evidence="8" id="KW-1185">Reference proteome</keyword>
<evidence type="ECO:0000256" key="1">
    <source>
        <dbReference type="ARBA" id="ARBA00007261"/>
    </source>
</evidence>
<feature type="region of interest" description="Disordered" evidence="3">
    <location>
        <begin position="471"/>
        <end position="522"/>
    </location>
</feature>
<evidence type="ECO:0000313" key="7">
    <source>
        <dbReference type="EMBL" id="MDO1560024.1"/>
    </source>
</evidence>
<dbReference type="Proteomes" id="UP001169063">
    <property type="component" value="Unassembled WGS sequence"/>
</dbReference>
<evidence type="ECO:0000256" key="3">
    <source>
        <dbReference type="SAM" id="MobiDB-lite"/>
    </source>
</evidence>
<name>A0ABT8SN75_9CAUL</name>
<gene>
    <name evidence="7" type="ORF">Q0812_11360</name>
</gene>
<comment type="similarity">
    <text evidence="1">Belongs to the peptidase M16 family.</text>
</comment>
<comment type="caution">
    <text evidence="7">The sequence shown here is derived from an EMBL/GenBank/DDBJ whole genome shotgun (WGS) entry which is preliminary data.</text>
</comment>